<dbReference type="GO" id="GO:0016020">
    <property type="term" value="C:membrane"/>
    <property type="evidence" value="ECO:0007669"/>
    <property type="project" value="UniProtKB-SubCell"/>
</dbReference>
<evidence type="ECO:0000313" key="11">
    <source>
        <dbReference type="EMBL" id="KAK3241650.1"/>
    </source>
</evidence>
<feature type="transmembrane region" description="Helical" evidence="9">
    <location>
        <begin position="1347"/>
        <end position="1363"/>
    </location>
</feature>
<feature type="transmembrane region" description="Helical" evidence="9">
    <location>
        <begin position="1193"/>
        <end position="1219"/>
    </location>
</feature>
<dbReference type="InterPro" id="IPR003593">
    <property type="entry name" value="AAA+_ATPase"/>
</dbReference>
<dbReference type="PROSITE" id="PS50893">
    <property type="entry name" value="ABC_TRANSPORTER_2"/>
    <property type="match status" value="2"/>
</dbReference>
<evidence type="ECO:0000256" key="5">
    <source>
        <dbReference type="ARBA" id="ARBA00022840"/>
    </source>
</evidence>
<protein>
    <recommendedName>
        <fullName evidence="10">ABC transporter domain-containing protein</fullName>
    </recommendedName>
</protein>
<dbReference type="InterPro" id="IPR026082">
    <property type="entry name" value="ABCA"/>
</dbReference>
<dbReference type="GO" id="GO:0140359">
    <property type="term" value="F:ABC-type transporter activity"/>
    <property type="evidence" value="ECO:0007669"/>
    <property type="project" value="InterPro"/>
</dbReference>
<accession>A0AAE0BTN5</accession>
<dbReference type="PANTHER" id="PTHR19229:SF251">
    <property type="entry name" value="ABC TRANSPORTER A FAMILY"/>
    <property type="match status" value="1"/>
</dbReference>
<evidence type="ECO:0000256" key="7">
    <source>
        <dbReference type="ARBA" id="ARBA00023136"/>
    </source>
</evidence>
<feature type="transmembrane region" description="Helical" evidence="9">
    <location>
        <begin position="351"/>
        <end position="375"/>
    </location>
</feature>
<dbReference type="GO" id="GO:0005524">
    <property type="term" value="F:ATP binding"/>
    <property type="evidence" value="ECO:0007669"/>
    <property type="project" value="UniProtKB-KW"/>
</dbReference>
<evidence type="ECO:0000259" key="10">
    <source>
        <dbReference type="PROSITE" id="PS50893"/>
    </source>
</evidence>
<dbReference type="PANTHER" id="PTHR19229">
    <property type="entry name" value="ATP-BINDING CASSETTE TRANSPORTER SUBFAMILY A ABCA"/>
    <property type="match status" value="1"/>
</dbReference>
<dbReference type="EMBL" id="LGRX02033346">
    <property type="protein sequence ID" value="KAK3241650.1"/>
    <property type="molecule type" value="Genomic_DNA"/>
</dbReference>
<evidence type="ECO:0000256" key="4">
    <source>
        <dbReference type="ARBA" id="ARBA00022741"/>
    </source>
</evidence>
<feature type="transmembrane region" description="Helical" evidence="9">
    <location>
        <begin position="1240"/>
        <end position="1264"/>
    </location>
</feature>
<keyword evidence="3 9" id="KW-0812">Transmembrane</keyword>
<feature type="transmembrane region" description="Helical" evidence="9">
    <location>
        <begin position="1384"/>
        <end position="1402"/>
    </location>
</feature>
<feature type="domain" description="ABC transporter" evidence="10">
    <location>
        <begin position="1576"/>
        <end position="1823"/>
    </location>
</feature>
<feature type="region of interest" description="Disordered" evidence="8">
    <location>
        <begin position="1571"/>
        <end position="1590"/>
    </location>
</feature>
<name>A0AAE0BTN5_9CHLO</name>
<dbReference type="InterPro" id="IPR027417">
    <property type="entry name" value="P-loop_NTPase"/>
</dbReference>
<evidence type="ECO:0000256" key="8">
    <source>
        <dbReference type="SAM" id="MobiDB-lite"/>
    </source>
</evidence>
<dbReference type="InterPro" id="IPR013525">
    <property type="entry name" value="ABC2_TM"/>
</dbReference>
<gene>
    <name evidence="11" type="ORF">CYMTET_48602</name>
</gene>
<dbReference type="GO" id="GO:0016887">
    <property type="term" value="F:ATP hydrolysis activity"/>
    <property type="evidence" value="ECO:0007669"/>
    <property type="project" value="InterPro"/>
</dbReference>
<keyword evidence="6 9" id="KW-1133">Transmembrane helix</keyword>
<evidence type="ECO:0000256" key="9">
    <source>
        <dbReference type="SAM" id="Phobius"/>
    </source>
</evidence>
<feature type="domain" description="ABC transporter" evidence="10">
    <location>
        <begin position="534"/>
        <end position="771"/>
    </location>
</feature>
<dbReference type="SUPFAM" id="SSF52540">
    <property type="entry name" value="P-loop containing nucleoside triphosphate hydrolases"/>
    <property type="match status" value="2"/>
</dbReference>
<keyword evidence="12" id="KW-1185">Reference proteome</keyword>
<dbReference type="SMART" id="SM00382">
    <property type="entry name" value="AAA"/>
    <property type="match status" value="2"/>
</dbReference>
<dbReference type="InterPro" id="IPR003439">
    <property type="entry name" value="ABC_transporter-like_ATP-bd"/>
</dbReference>
<feature type="transmembrane region" description="Helical" evidence="9">
    <location>
        <begin position="1270"/>
        <end position="1293"/>
    </location>
</feature>
<dbReference type="Proteomes" id="UP001190700">
    <property type="component" value="Unassembled WGS sequence"/>
</dbReference>
<organism evidence="11 12">
    <name type="scientific">Cymbomonas tetramitiformis</name>
    <dbReference type="NCBI Taxonomy" id="36881"/>
    <lineage>
        <taxon>Eukaryota</taxon>
        <taxon>Viridiplantae</taxon>
        <taxon>Chlorophyta</taxon>
        <taxon>Pyramimonadophyceae</taxon>
        <taxon>Pyramimonadales</taxon>
        <taxon>Pyramimonadaceae</taxon>
        <taxon>Cymbomonas</taxon>
    </lineage>
</organism>
<keyword evidence="5" id="KW-0067">ATP-binding</keyword>
<feature type="transmembrane region" description="Helical" evidence="9">
    <location>
        <begin position="1305"/>
        <end position="1327"/>
    </location>
</feature>
<dbReference type="Pfam" id="PF12698">
    <property type="entry name" value="ABC2_membrane_3"/>
    <property type="match status" value="1"/>
</dbReference>
<dbReference type="Pfam" id="PF00005">
    <property type="entry name" value="ABC_tran"/>
    <property type="match status" value="2"/>
</dbReference>
<evidence type="ECO:0000256" key="3">
    <source>
        <dbReference type="ARBA" id="ARBA00022692"/>
    </source>
</evidence>
<keyword evidence="4" id="KW-0547">Nucleotide-binding</keyword>
<keyword evidence="7 9" id="KW-0472">Membrane</keyword>
<feature type="transmembrane region" description="Helical" evidence="9">
    <location>
        <begin position="395"/>
        <end position="416"/>
    </location>
</feature>
<proteinExistence type="inferred from homology"/>
<sequence length="1890" mass="204070">MRWLSQFGASVSRGILLLARSGKLLAQGILMPVYIVLLLVLLKTSQDSVNLPSVPVLPASTSNCAPEVIGVAPEAVCWDFPDRVTTERLLAYAPGSSSAATSLAHAAASSLWREAGSVSEYLTLHPLETREELQHLYQTAEPQTVYAGIVFDLDADATLIHPDIGFEIWMNGSYLPPTHKRRGYDSECRPAVTGSGETHEEAYGMSPYLPTRCRAQSYQTSGFLTLSTAIRDMLIQFERDLETDCEEGINIEETYQQLPLKSFENTFGSFVFRMFTAVYMVWALAPMMQIVLNLLVLEKEQFIQPCLTIMGLAPSAYYLAWTVAFGLMGMIASVAIAVATKYTELFEFSDVSALLLLFVPFSTSLITLGFALSYLCSGEDNSSNVGMSLTLIGSLAIIPINLLDCGVGVVSFLSLLSPVAFAMAMDVTVKVEASGMGLKLSNLYSTTLGLEEGEDEHLMSAGTAAGILMADTLLYLLLACYLETAKAWGSYFFFMLPAFWGVAGDHAEFRDEVDCTQGGRVEPMPEELQDRPSLKAVELYKDFWKYSCRGGSCTEALHDFSFSFFEGQLTALIGPSNCGKSTLLRLLCGLEQPSSGDVLLGGSPLKAAAKDTERPLVGYCPESNINLGPLTVLEQLTYFATIKSTMGGARLQAKALLEEVGLSEWADIRGDKLGASEARMLSVAFALVGTPAVLCLDSPTSRMDLPLQEKLWRVLAPRQSQQITVIAADNSSPVDLAADRKVLMSHGVLKCGGSSAYVLRRFGLGYKLHLTHRVALPLSTSVPGAREPKEGASSSGAAPLSGGLLVSQLPLTAEIVHRHIPGAVERVLDTCASGVPSEQEKQVCYSLPYSQGCKPIMGAMLTELAQRKEALGICNAERFQLWVGARREWGRGLEETQIGLQSTTLNDVINSMSAEAVEEAAVTTTISDADVFVQIGEGMGQGVEEDESQGLLMMPLEERAVRTDSSMRASADERLMQAPGSLASAPGADSCRRHDLEWWAQVKAQVRARVLLNWRSPGAVCNVFGLPILFSFLVLILQMATEPGGETMLHLWDAELGHEDEFLYVASDEMAADASLVASIIGPNSARLNPGAAWLQMGVEEYYVDGAYASLESNLTTGRPIVHFRQLDVQKCIAHYTIMYPSQADMHAGPMLSTMMGSALLNSFKQGKPGGSEWSGNMTASVGPLAYDKELVFFTYIGILLVTCLLISIPGVLASQIVMERYLGLPHVMCLAGLPEGVYSCGYLIVDWIVFFAATCVVLLLGFSVGDGPFLANAMPATFVSFTLSILPLLLSGHAAGALITDPHAIAPVLTTALIFAGLIPMVFMMAEANDSASFEAVHFAMSVVNPPYALLATVFSISRVTLKHTMYNEEPPALEDYFMREELIITGILGMVLSTVFLGLWHRQRDRVAQLDKYRPLNDWGLLSSMQDIVESTSERVVDGIGVAEMRQALQSMTNRTIPVAPPPAIMGAHIVPRASMSGAALGDDMSSSVIEPSPALAGGGDIELNQLYTEQEAVHAHPVVQAVPVSVPPSEMGPDQADADRSNADSGMTEARVAVWSVELRGVSVIYPRPKHGHRSHSATASERRPDERAVALRETWLGVRPGEIVALIGAAGSGKSTVLQTITGGVPNCTGEVWVVGRNIHQTSSTTNHILGYCPSRELQWGELTMRETLMLHSNMRLVKRNSKRGLMRWSREAEEATESALQMMGMSAKEADELVCNEAKRAILRKLSICCAMIGSPPVLVLDEPTRGLDLSQKRTFWEALLNISRIQRCAICVASNQMDEVDNLASKVAVLVDGALATIATPQELKAHYGTMYSLQLSAAPGVDPSEVHLFVSQLFGGDVDNGGGDGLATYEYKCATRLLAWGVAATVRHEAVCMGGVCHSGAGL</sequence>
<feature type="transmembrane region" description="Helical" evidence="9">
    <location>
        <begin position="316"/>
        <end position="339"/>
    </location>
</feature>
<feature type="transmembrane region" description="Helical" evidence="9">
    <location>
        <begin position="270"/>
        <end position="296"/>
    </location>
</feature>
<evidence type="ECO:0000256" key="6">
    <source>
        <dbReference type="ARBA" id="ARBA00022989"/>
    </source>
</evidence>
<evidence type="ECO:0000256" key="1">
    <source>
        <dbReference type="ARBA" id="ARBA00004141"/>
    </source>
</evidence>
<reference evidence="11 12" key="1">
    <citation type="journal article" date="2015" name="Genome Biol. Evol.">
        <title>Comparative Genomics of a Bacterivorous Green Alga Reveals Evolutionary Causalities and Consequences of Phago-Mixotrophic Mode of Nutrition.</title>
        <authorList>
            <person name="Burns J.A."/>
            <person name="Paasch A."/>
            <person name="Narechania A."/>
            <person name="Kim E."/>
        </authorList>
    </citation>
    <scope>NUCLEOTIDE SEQUENCE [LARGE SCALE GENOMIC DNA]</scope>
    <source>
        <strain evidence="11 12">PLY_AMNH</strain>
    </source>
</reference>
<dbReference type="Gene3D" id="3.40.50.300">
    <property type="entry name" value="P-loop containing nucleotide triphosphate hydrolases"/>
    <property type="match status" value="2"/>
</dbReference>
<comment type="caution">
    <text evidence="11">The sequence shown here is derived from an EMBL/GenBank/DDBJ whole genome shotgun (WGS) entry which is preliminary data.</text>
</comment>
<evidence type="ECO:0000256" key="2">
    <source>
        <dbReference type="ARBA" id="ARBA00008526"/>
    </source>
</evidence>
<comment type="similarity">
    <text evidence="2">Belongs to the ABC transporter superfamily. ABCA family. CPR flippase (TC 3.A.1.211) subfamily.</text>
</comment>
<evidence type="ECO:0000313" key="12">
    <source>
        <dbReference type="Proteomes" id="UP001190700"/>
    </source>
</evidence>
<comment type="subcellular location">
    <subcellularLocation>
        <location evidence="1">Membrane</location>
        <topology evidence="1">Multi-pass membrane protein</topology>
    </subcellularLocation>
</comment>